<dbReference type="Pfam" id="PF12474">
    <property type="entry name" value="PKK"/>
    <property type="match status" value="2"/>
</dbReference>
<gene>
    <name evidence="13" type="ORF">U0070_013512</name>
</gene>
<feature type="compositionally biased region" description="Basic and acidic residues" evidence="10">
    <location>
        <begin position="361"/>
        <end position="372"/>
    </location>
</feature>
<feature type="compositionally biased region" description="Basic and acidic residues" evidence="10">
    <location>
        <begin position="405"/>
        <end position="420"/>
    </location>
</feature>
<dbReference type="PANTHER" id="PTHR46538:SF1">
    <property type="entry name" value="NON-SPECIFIC SERINE_THREONINE PROTEIN KINASE"/>
    <property type="match status" value="1"/>
</dbReference>
<dbReference type="Pfam" id="PF00069">
    <property type="entry name" value="Pkinase"/>
    <property type="match status" value="1"/>
</dbReference>
<keyword evidence="4" id="KW-0597">Phosphoprotein</keyword>
<dbReference type="PROSITE" id="PS00108">
    <property type="entry name" value="PROTEIN_KINASE_ST"/>
    <property type="match status" value="1"/>
</dbReference>
<feature type="coiled-coil region" evidence="9">
    <location>
        <begin position="920"/>
        <end position="954"/>
    </location>
</feature>
<dbReference type="InterPro" id="IPR008271">
    <property type="entry name" value="Ser/Thr_kinase_AS"/>
</dbReference>
<keyword evidence="6" id="KW-0418">Kinase</keyword>
<evidence type="ECO:0000256" key="8">
    <source>
        <dbReference type="ARBA" id="ARBA00048679"/>
    </source>
</evidence>
<feature type="domain" description="UVR" evidence="12">
    <location>
        <begin position="760"/>
        <end position="795"/>
    </location>
</feature>
<comment type="catalytic activity">
    <reaction evidence="7">
        <text>L-threonyl-[protein] + ATP = O-phospho-L-threonyl-[protein] + ADP + H(+)</text>
        <dbReference type="Rhea" id="RHEA:46608"/>
        <dbReference type="Rhea" id="RHEA-COMP:11060"/>
        <dbReference type="Rhea" id="RHEA-COMP:11605"/>
        <dbReference type="ChEBI" id="CHEBI:15378"/>
        <dbReference type="ChEBI" id="CHEBI:30013"/>
        <dbReference type="ChEBI" id="CHEBI:30616"/>
        <dbReference type="ChEBI" id="CHEBI:61977"/>
        <dbReference type="ChEBI" id="CHEBI:456216"/>
        <dbReference type="EC" id="2.7.11.1"/>
    </reaction>
</comment>
<dbReference type="SMART" id="SM00220">
    <property type="entry name" value="S_TKc"/>
    <property type="match status" value="1"/>
</dbReference>
<evidence type="ECO:0000256" key="9">
    <source>
        <dbReference type="SAM" id="Coils"/>
    </source>
</evidence>
<name>A0AAW0I8R4_MYOGA</name>
<dbReference type="SUPFAM" id="SSF56112">
    <property type="entry name" value="Protein kinase-like (PK-like)"/>
    <property type="match status" value="1"/>
</dbReference>
<evidence type="ECO:0000256" key="1">
    <source>
        <dbReference type="ARBA" id="ARBA00008874"/>
    </source>
</evidence>
<accession>A0AAW0I8R4</accession>
<feature type="coiled-coil region" evidence="9">
    <location>
        <begin position="1016"/>
        <end position="1066"/>
    </location>
</feature>
<dbReference type="InterPro" id="IPR001943">
    <property type="entry name" value="UVR_dom"/>
</dbReference>
<dbReference type="FunFam" id="1.10.510.10:FF:000081">
    <property type="entry name" value="STE20-like serine/threonine-protein kinase"/>
    <property type="match status" value="1"/>
</dbReference>
<reference evidence="13 14" key="1">
    <citation type="journal article" date="2023" name="bioRxiv">
        <title>Conserved and derived expression patterns and positive selection on dental genes reveal complex evolutionary context of ever-growing rodent molars.</title>
        <authorList>
            <person name="Calamari Z.T."/>
            <person name="Song A."/>
            <person name="Cohen E."/>
            <person name="Akter M."/>
            <person name="Roy R.D."/>
            <person name="Hallikas O."/>
            <person name="Christensen M.M."/>
            <person name="Li P."/>
            <person name="Marangoni P."/>
            <person name="Jernvall J."/>
            <person name="Klein O.D."/>
        </authorList>
    </citation>
    <scope>NUCLEOTIDE SEQUENCE [LARGE SCALE GENOMIC DNA]</scope>
    <source>
        <strain evidence="13">V071</strain>
    </source>
</reference>
<comment type="caution">
    <text evidence="13">The sequence shown here is derived from an EMBL/GenBank/DDBJ whole genome shotgun (WGS) entry which is preliminary data.</text>
</comment>
<keyword evidence="5" id="KW-0808">Transferase</keyword>
<keyword evidence="3" id="KW-0723">Serine/threonine-protein kinase</keyword>
<dbReference type="InterPro" id="IPR000719">
    <property type="entry name" value="Prot_kinase_dom"/>
</dbReference>
<evidence type="ECO:0000259" key="11">
    <source>
        <dbReference type="PROSITE" id="PS50011"/>
    </source>
</evidence>
<evidence type="ECO:0000256" key="5">
    <source>
        <dbReference type="ARBA" id="ARBA00022679"/>
    </source>
</evidence>
<evidence type="ECO:0000256" key="4">
    <source>
        <dbReference type="ARBA" id="ARBA00022553"/>
    </source>
</evidence>
<feature type="coiled-coil region" evidence="9">
    <location>
        <begin position="749"/>
        <end position="891"/>
    </location>
</feature>
<dbReference type="GO" id="GO:0005524">
    <property type="term" value="F:ATP binding"/>
    <property type="evidence" value="ECO:0007669"/>
    <property type="project" value="InterPro"/>
</dbReference>
<dbReference type="GO" id="GO:0004674">
    <property type="term" value="F:protein serine/threonine kinase activity"/>
    <property type="evidence" value="ECO:0007669"/>
    <property type="project" value="UniProtKB-KW"/>
</dbReference>
<feature type="compositionally biased region" description="Acidic residues" evidence="10">
    <location>
        <begin position="252"/>
        <end position="268"/>
    </location>
</feature>
<evidence type="ECO:0000256" key="6">
    <source>
        <dbReference type="ARBA" id="ARBA00022777"/>
    </source>
</evidence>
<dbReference type="Gene3D" id="3.30.200.20">
    <property type="entry name" value="Phosphorylase Kinase, domain 1"/>
    <property type="match status" value="1"/>
</dbReference>
<feature type="region of interest" description="Disordered" evidence="10">
    <location>
        <begin position="485"/>
        <end position="579"/>
    </location>
</feature>
<proteinExistence type="inferred from homology"/>
<feature type="region of interest" description="Disordered" evidence="10">
    <location>
        <begin position="355"/>
        <end position="427"/>
    </location>
</feature>
<dbReference type="PANTHER" id="PTHR46538">
    <property type="entry name" value="PROTEIN KINASE DOMAIN-CONTAINING PROTEIN"/>
    <property type="match status" value="1"/>
</dbReference>
<dbReference type="InterPro" id="IPR051585">
    <property type="entry name" value="STE20_Ser/Thr_Kinases"/>
</dbReference>
<evidence type="ECO:0000256" key="3">
    <source>
        <dbReference type="ARBA" id="ARBA00022527"/>
    </source>
</evidence>
<feature type="region of interest" description="Disordered" evidence="10">
    <location>
        <begin position="248"/>
        <end position="291"/>
    </location>
</feature>
<dbReference type="InterPro" id="IPR022165">
    <property type="entry name" value="PKK"/>
</dbReference>
<evidence type="ECO:0000256" key="2">
    <source>
        <dbReference type="ARBA" id="ARBA00012513"/>
    </source>
</evidence>
<protein>
    <recommendedName>
        <fullName evidence="2">non-specific serine/threonine protein kinase</fullName>
        <ecNumber evidence="2">2.7.11.1</ecNumber>
    </recommendedName>
</protein>
<feature type="domain" description="Protein kinase" evidence="11">
    <location>
        <begin position="1"/>
        <end position="232"/>
    </location>
</feature>
<feature type="region of interest" description="Disordered" evidence="10">
    <location>
        <begin position="996"/>
        <end position="1016"/>
    </location>
</feature>
<evidence type="ECO:0000256" key="7">
    <source>
        <dbReference type="ARBA" id="ARBA00047899"/>
    </source>
</evidence>
<organism evidence="13 14">
    <name type="scientific">Myodes glareolus</name>
    <name type="common">Bank vole</name>
    <name type="synonym">Clethrionomys glareolus</name>
    <dbReference type="NCBI Taxonomy" id="447135"/>
    <lineage>
        <taxon>Eukaryota</taxon>
        <taxon>Metazoa</taxon>
        <taxon>Chordata</taxon>
        <taxon>Craniata</taxon>
        <taxon>Vertebrata</taxon>
        <taxon>Euteleostomi</taxon>
        <taxon>Mammalia</taxon>
        <taxon>Eutheria</taxon>
        <taxon>Euarchontoglires</taxon>
        <taxon>Glires</taxon>
        <taxon>Rodentia</taxon>
        <taxon>Myomorpha</taxon>
        <taxon>Muroidea</taxon>
        <taxon>Cricetidae</taxon>
        <taxon>Arvicolinae</taxon>
        <taxon>Myodes</taxon>
    </lineage>
</organism>
<dbReference type="Gene3D" id="1.10.510.10">
    <property type="entry name" value="Transferase(Phosphotransferase) domain 1"/>
    <property type="match status" value="1"/>
</dbReference>
<evidence type="ECO:0000313" key="14">
    <source>
        <dbReference type="Proteomes" id="UP001488838"/>
    </source>
</evidence>
<keyword evidence="9" id="KW-0175">Coiled coil</keyword>
<dbReference type="AlphaFoldDB" id="A0AAW0I8R4"/>
<dbReference type="Proteomes" id="UP001488838">
    <property type="component" value="Unassembled WGS sequence"/>
</dbReference>
<feature type="region of interest" description="Disordered" evidence="10">
    <location>
        <begin position="304"/>
        <end position="341"/>
    </location>
</feature>
<feature type="compositionally biased region" description="Low complexity" evidence="10">
    <location>
        <begin position="686"/>
        <end position="699"/>
    </location>
</feature>
<feature type="compositionally biased region" description="Basic and acidic residues" evidence="10">
    <location>
        <begin position="536"/>
        <end position="545"/>
    </location>
</feature>
<feature type="compositionally biased region" description="Polar residues" evidence="10">
    <location>
        <begin position="394"/>
        <end position="404"/>
    </location>
</feature>
<feature type="compositionally biased region" description="Basic and acidic residues" evidence="10">
    <location>
        <begin position="663"/>
        <end position="674"/>
    </location>
</feature>
<feature type="compositionally biased region" description="Acidic residues" evidence="10">
    <location>
        <begin position="525"/>
        <end position="535"/>
    </location>
</feature>
<evidence type="ECO:0000256" key="10">
    <source>
        <dbReference type="SAM" id="MobiDB-lite"/>
    </source>
</evidence>
<feature type="region of interest" description="Disordered" evidence="10">
    <location>
        <begin position="611"/>
        <end position="722"/>
    </location>
</feature>
<keyword evidence="14" id="KW-1185">Reference proteome</keyword>
<feature type="compositionally biased region" description="Polar residues" evidence="10">
    <location>
        <begin position="676"/>
        <end position="685"/>
    </location>
</feature>
<dbReference type="PROSITE" id="PS50011">
    <property type="entry name" value="PROTEIN_KINASE_DOM"/>
    <property type="match status" value="1"/>
</dbReference>
<dbReference type="InterPro" id="IPR011009">
    <property type="entry name" value="Kinase-like_dom_sf"/>
</dbReference>
<evidence type="ECO:0000259" key="12">
    <source>
        <dbReference type="PROSITE" id="PS50151"/>
    </source>
</evidence>
<dbReference type="PROSITE" id="PS50151">
    <property type="entry name" value="UVR"/>
    <property type="match status" value="1"/>
</dbReference>
<evidence type="ECO:0000313" key="13">
    <source>
        <dbReference type="EMBL" id="KAK7810858.1"/>
    </source>
</evidence>
<dbReference type="EMBL" id="JBBHLL010000185">
    <property type="protein sequence ID" value="KAK7810858.1"/>
    <property type="molecule type" value="Genomic_DNA"/>
</dbReference>
<dbReference type="EC" id="2.7.11.1" evidence="2"/>
<comment type="similarity">
    <text evidence="1">Belongs to the protein kinase superfamily. STE Ser/Thr protein kinase family. STE20 subfamily.</text>
</comment>
<comment type="catalytic activity">
    <reaction evidence="8">
        <text>L-seryl-[protein] + ATP = O-phospho-L-seryl-[protein] + ADP + H(+)</text>
        <dbReference type="Rhea" id="RHEA:17989"/>
        <dbReference type="Rhea" id="RHEA-COMP:9863"/>
        <dbReference type="Rhea" id="RHEA-COMP:11604"/>
        <dbReference type="ChEBI" id="CHEBI:15378"/>
        <dbReference type="ChEBI" id="CHEBI:29999"/>
        <dbReference type="ChEBI" id="CHEBI:30616"/>
        <dbReference type="ChEBI" id="CHEBI:83421"/>
        <dbReference type="ChEBI" id="CHEBI:456216"/>
        <dbReference type="EC" id="2.7.11.1"/>
    </reaction>
</comment>
<sequence length="1120" mass="127529">MKAQNKETNVLAAAKVIDTKSEEELEDYMVEIDILASCDHPNIVKLLDAFYYENNLWILIEFCAGGAVDAVMLELERPLTESQIQVVCKQTLEALSYLHDNKIIHRDLKAGNILFTLDGDIKLADFGVSAKNTRTIQRRDSFIGTPYWMAPEVVMCETSKDRPYDYKADVWSLGITLIEMAEIEPPHHELNPMRVLLKIAKSSNFKDFLKKCLEKNVDARWTTAQLLQHPFVTVDSNKPVRELIAEAKAEVTEEVEDGKEEDDDEETENALPIPANKRASSDLSIASSEEDKLSQNACILESVSERIEHSTPDDKFSSRVLNERSATEEPEKAMEGVNEHAGDSTLETVAELNDQTVGIHENGREKRPKLENLPDTEDQQTVGVNSICGGNEGDTVTSEVNTNHLKPEDDKSKENQEISENKLTQPEVIKDMHIQTMDLVSQETGETEADFQAFDNAVELIDDAQEKLGEDDKAQRVVVSEAGTNEALDAAETAAEGGSQDVQSADGKGIMEGAPKSAGKPTEGPEADGAEEEPSVQERVEDKEVGQQSAVSEITRAIIEEPGTDEVEQVSESGSTKKTERIALAGGAEELALGSQAEAAATEVELERKETAQEVLVKTEPQAPATSQPNEPHPVLIPSININSENPENKGEMNAFPKTETILSHEPDSEKENDTDSGTGSTVENSSSDLNLSISSFLSKTKDGGSMSLQETRRQKKTLKKTRKFIVDGVEVSVTTSKIVTDSDSKTEELRFLSKKRQYDQEIENLEKQQKQTIERLEQEHTNRLRDEAKRIKGEQEKELSKFQNMLRNRKKEVMNEVEKAPKELRKEFMKRRKEELAQSQHAQEQEFVQKQQQELDGSLKKIIQQQKAELANIERECLNNKQQLMRAREAAIWELEERHLQEKHQLLKQQLKDQYFMQRHQLLKRHEKETEQMQRYNQRLIEELKNRQTQERARLPKIQRSEAKTRMAMFKKSLRINSTATPDQDREKIKQFAAQEEKRQKNERMAQHQKHESQMRDLQLQCEANVRELHQLQNEKCHLLVEHETQKLKELDEEHSQELKEWRERLRPRKKTLEEEFARKLQEQEVFFKMTGESECLNPSAQSRISKFYPIPTLHSTGS</sequence>